<keyword evidence="14" id="KW-1185">Reference proteome</keyword>
<dbReference type="InterPro" id="IPR022998">
    <property type="entry name" value="ThiamineP_synth_TenI"/>
</dbReference>
<evidence type="ECO:0000256" key="10">
    <source>
        <dbReference type="RuleBase" id="RU003826"/>
    </source>
</evidence>
<evidence type="ECO:0000256" key="9">
    <source>
        <dbReference type="HAMAP-Rule" id="MF_00097"/>
    </source>
</evidence>
<dbReference type="InterPro" id="IPR036206">
    <property type="entry name" value="ThiamineP_synth_sf"/>
</dbReference>
<dbReference type="PANTHER" id="PTHR20857:SF15">
    <property type="entry name" value="THIAMINE-PHOSPHATE SYNTHASE"/>
    <property type="match status" value="1"/>
</dbReference>
<protein>
    <recommendedName>
        <fullName evidence="9">Thiamine-phosphate synthase</fullName>
        <shortName evidence="9">TP synthase</shortName>
        <shortName evidence="9">TPS</shortName>
        <ecNumber evidence="9">2.5.1.3</ecNumber>
    </recommendedName>
    <alternativeName>
        <fullName evidence="9">Thiamine-phosphate pyrophosphorylase</fullName>
        <shortName evidence="9">TMP pyrophosphorylase</shortName>
        <shortName evidence="9">TMP-PPase</shortName>
    </alternativeName>
</protein>
<reference evidence="13 14" key="1">
    <citation type="submission" date="2019-01" db="EMBL/GenBank/DDBJ databases">
        <title>Leuconostoc litchii sp. nov., a novel lactic acid bacterium isolated from lychee.</title>
        <authorList>
            <person name="Wang L.-T."/>
        </authorList>
    </citation>
    <scope>NUCLEOTIDE SEQUENCE [LARGE SCALE GENOMIC DNA]</scope>
    <source>
        <strain evidence="13 14">MB7</strain>
    </source>
</reference>
<evidence type="ECO:0000256" key="3">
    <source>
        <dbReference type="ARBA" id="ARBA00022723"/>
    </source>
</evidence>
<feature type="binding site" evidence="9">
    <location>
        <position position="95"/>
    </location>
    <ligand>
        <name>Mg(2+)</name>
        <dbReference type="ChEBI" id="CHEBI:18420"/>
    </ligand>
</feature>
<organism evidence="13 14">
    <name type="scientific">Leuconostoc litchii</name>
    <dbReference type="NCBI Taxonomy" id="1981069"/>
    <lineage>
        <taxon>Bacteria</taxon>
        <taxon>Bacillati</taxon>
        <taxon>Bacillota</taxon>
        <taxon>Bacilli</taxon>
        <taxon>Lactobacillales</taxon>
        <taxon>Lactobacillaceae</taxon>
        <taxon>Leuconostoc</taxon>
    </lineage>
</organism>
<keyword evidence="3 9" id="KW-0479">Metal-binding</keyword>
<dbReference type="GO" id="GO:0005737">
    <property type="term" value="C:cytoplasm"/>
    <property type="evidence" value="ECO:0007669"/>
    <property type="project" value="TreeGrafter"/>
</dbReference>
<comment type="catalytic activity">
    <reaction evidence="6 9 10">
        <text>4-methyl-5-(2-phosphooxyethyl)-thiazole + 4-amino-2-methyl-5-(diphosphooxymethyl)pyrimidine + H(+) = thiamine phosphate + diphosphate</text>
        <dbReference type="Rhea" id="RHEA:22328"/>
        <dbReference type="ChEBI" id="CHEBI:15378"/>
        <dbReference type="ChEBI" id="CHEBI:33019"/>
        <dbReference type="ChEBI" id="CHEBI:37575"/>
        <dbReference type="ChEBI" id="CHEBI:57841"/>
        <dbReference type="ChEBI" id="CHEBI:58296"/>
        <dbReference type="EC" id="2.5.1.3"/>
    </reaction>
</comment>
<feature type="binding site" evidence="9">
    <location>
        <position position="143"/>
    </location>
    <ligand>
        <name>4-amino-2-methyl-5-(diphosphooxymethyl)pyrimidine</name>
        <dbReference type="ChEBI" id="CHEBI:57841"/>
    </ligand>
</feature>
<dbReference type="AlphaFoldDB" id="A0A6P2CPX0"/>
<evidence type="ECO:0000256" key="1">
    <source>
        <dbReference type="ARBA" id="ARBA00005165"/>
    </source>
</evidence>
<dbReference type="CDD" id="cd00564">
    <property type="entry name" value="TMP_TenI"/>
    <property type="match status" value="1"/>
</dbReference>
<keyword evidence="4 9" id="KW-0460">Magnesium</keyword>
<evidence type="ECO:0000256" key="5">
    <source>
        <dbReference type="ARBA" id="ARBA00022977"/>
    </source>
</evidence>
<evidence type="ECO:0000313" key="13">
    <source>
        <dbReference type="EMBL" id="TYC47433.1"/>
    </source>
</evidence>
<feature type="binding site" evidence="9">
    <location>
        <position position="76"/>
    </location>
    <ligand>
        <name>Mg(2+)</name>
        <dbReference type="ChEBI" id="CHEBI:18420"/>
    </ligand>
</feature>
<feature type="binding site" evidence="9">
    <location>
        <position position="75"/>
    </location>
    <ligand>
        <name>4-amino-2-methyl-5-(diphosphooxymethyl)pyrimidine</name>
        <dbReference type="ChEBI" id="CHEBI:57841"/>
    </ligand>
</feature>
<dbReference type="SUPFAM" id="SSF51391">
    <property type="entry name" value="Thiamin phosphate synthase"/>
    <property type="match status" value="1"/>
</dbReference>
<name>A0A6P2CPX0_9LACO</name>
<accession>A0A6P2CPX0</accession>
<comment type="function">
    <text evidence="9">Condenses 4-methyl-5-(beta-hydroxyethyl)thiazole monophosphate (THZ-P) and 2-methyl-4-amino-5-hydroxymethyl pyrimidine pyrophosphate (HMP-PP) to form thiamine monophosphate (TMP).</text>
</comment>
<dbReference type="FunFam" id="3.20.20.70:FF:000096">
    <property type="entry name" value="Thiamine-phosphate synthase"/>
    <property type="match status" value="1"/>
</dbReference>
<comment type="similarity">
    <text evidence="9 10">Belongs to the thiamine-phosphate synthase family.</text>
</comment>
<comment type="caution">
    <text evidence="13">The sequence shown here is derived from an EMBL/GenBank/DDBJ whole genome shotgun (WGS) entry which is preliminary data.</text>
</comment>
<dbReference type="PANTHER" id="PTHR20857">
    <property type="entry name" value="THIAMINE-PHOSPHATE PYROPHOSPHORYLASE"/>
    <property type="match status" value="1"/>
</dbReference>
<dbReference type="RefSeq" id="WP_148605193.1">
    <property type="nucleotide sequence ID" value="NZ_BSUV01000001.1"/>
</dbReference>
<feature type="binding site" evidence="9">
    <location>
        <begin position="191"/>
        <end position="192"/>
    </location>
    <ligand>
        <name>2-[(2R,5Z)-2-carboxy-4-methylthiazol-5(2H)-ylidene]ethyl phosphate</name>
        <dbReference type="ChEBI" id="CHEBI:62899"/>
    </ligand>
</feature>
<proteinExistence type="inferred from homology"/>
<evidence type="ECO:0000313" key="14">
    <source>
        <dbReference type="Proteomes" id="UP000442244"/>
    </source>
</evidence>
<gene>
    <name evidence="9" type="primary">thiE</name>
    <name evidence="13" type="ORF">ESZ47_04655</name>
</gene>
<dbReference type="EMBL" id="SDGY01000001">
    <property type="protein sequence ID" value="TYC47433.1"/>
    <property type="molecule type" value="Genomic_DNA"/>
</dbReference>
<evidence type="ECO:0000259" key="12">
    <source>
        <dbReference type="Pfam" id="PF02581"/>
    </source>
</evidence>
<evidence type="ECO:0000256" key="11">
    <source>
        <dbReference type="RuleBase" id="RU004253"/>
    </source>
</evidence>
<dbReference type="OrthoDB" id="9812206at2"/>
<sequence length="215" mass="23530">MFSSKTLEKYFVLGTQNTNDEENFFEVLTEALQGGITLFQYREKDHGALKGHEKVRVAKKIRQLTAQYHVPLVIDDDISLAHEIGADGVHFGQKDGNIVENIKSASPLFVGISVSSMAEYKKIKNIQGIDYIGIGPVFSTTSKEDANPAIGLTGLAPIVQESHWPSVAIGGITEENLASIISTQVNGIAVISMISQSSNVRDTIKFWNLLLLNKK</sequence>
<keyword evidence="5 9" id="KW-0784">Thiamine biosynthesis</keyword>
<dbReference type="Pfam" id="PF02581">
    <property type="entry name" value="TMP-TENI"/>
    <property type="match status" value="1"/>
</dbReference>
<evidence type="ECO:0000256" key="2">
    <source>
        <dbReference type="ARBA" id="ARBA00022679"/>
    </source>
</evidence>
<feature type="binding site" evidence="9">
    <location>
        <begin position="40"/>
        <end position="44"/>
    </location>
    <ligand>
        <name>4-amino-2-methyl-5-(diphosphooxymethyl)pyrimidine</name>
        <dbReference type="ChEBI" id="CHEBI:57841"/>
    </ligand>
</feature>
<dbReference type="Gene3D" id="3.20.20.70">
    <property type="entry name" value="Aldolase class I"/>
    <property type="match status" value="1"/>
</dbReference>
<evidence type="ECO:0000256" key="7">
    <source>
        <dbReference type="ARBA" id="ARBA00047851"/>
    </source>
</evidence>
<feature type="domain" description="Thiamine phosphate synthase/TenI" evidence="12">
    <location>
        <begin position="10"/>
        <end position="194"/>
    </location>
</feature>
<dbReference type="InterPro" id="IPR034291">
    <property type="entry name" value="TMP_synthase"/>
</dbReference>
<keyword evidence="2 9" id="KW-0808">Transferase</keyword>
<dbReference type="EC" id="2.5.1.3" evidence="9"/>
<dbReference type="UniPathway" id="UPA00060">
    <property type="reaction ID" value="UER00141"/>
</dbReference>
<dbReference type="HAMAP" id="MF_00097">
    <property type="entry name" value="TMP_synthase"/>
    <property type="match status" value="1"/>
</dbReference>
<feature type="binding site" evidence="9">
    <location>
        <position position="171"/>
    </location>
    <ligand>
        <name>2-[(2R,5Z)-2-carboxy-4-methylthiazol-5(2H)-ylidene]ethyl phosphate</name>
        <dbReference type="ChEBI" id="CHEBI:62899"/>
    </ligand>
</feature>
<comment type="catalytic activity">
    <reaction evidence="7 9 10">
        <text>2-(2-carboxy-4-methylthiazol-5-yl)ethyl phosphate + 4-amino-2-methyl-5-(diphosphooxymethyl)pyrimidine + 2 H(+) = thiamine phosphate + CO2 + diphosphate</text>
        <dbReference type="Rhea" id="RHEA:47848"/>
        <dbReference type="ChEBI" id="CHEBI:15378"/>
        <dbReference type="ChEBI" id="CHEBI:16526"/>
        <dbReference type="ChEBI" id="CHEBI:33019"/>
        <dbReference type="ChEBI" id="CHEBI:37575"/>
        <dbReference type="ChEBI" id="CHEBI:57841"/>
        <dbReference type="ChEBI" id="CHEBI:62890"/>
        <dbReference type="EC" id="2.5.1.3"/>
    </reaction>
</comment>
<dbReference type="GO" id="GO:0009228">
    <property type="term" value="P:thiamine biosynthetic process"/>
    <property type="evidence" value="ECO:0007669"/>
    <property type="project" value="UniProtKB-KW"/>
</dbReference>
<dbReference type="Proteomes" id="UP000442244">
    <property type="component" value="Unassembled WGS sequence"/>
</dbReference>
<comment type="catalytic activity">
    <reaction evidence="8 9 10">
        <text>2-[(2R,5Z)-2-carboxy-4-methylthiazol-5(2H)-ylidene]ethyl phosphate + 4-amino-2-methyl-5-(diphosphooxymethyl)pyrimidine + 2 H(+) = thiamine phosphate + CO2 + diphosphate</text>
        <dbReference type="Rhea" id="RHEA:47844"/>
        <dbReference type="ChEBI" id="CHEBI:15378"/>
        <dbReference type="ChEBI" id="CHEBI:16526"/>
        <dbReference type="ChEBI" id="CHEBI:33019"/>
        <dbReference type="ChEBI" id="CHEBI:37575"/>
        <dbReference type="ChEBI" id="CHEBI:57841"/>
        <dbReference type="ChEBI" id="CHEBI:62899"/>
        <dbReference type="EC" id="2.5.1.3"/>
    </reaction>
</comment>
<dbReference type="GO" id="GO:0004789">
    <property type="term" value="F:thiamine-phosphate diphosphorylase activity"/>
    <property type="evidence" value="ECO:0007669"/>
    <property type="project" value="UniProtKB-UniRule"/>
</dbReference>
<feature type="binding site" evidence="9">
    <location>
        <position position="113"/>
    </location>
    <ligand>
        <name>4-amino-2-methyl-5-(diphosphooxymethyl)pyrimidine</name>
        <dbReference type="ChEBI" id="CHEBI:57841"/>
    </ligand>
</feature>
<dbReference type="NCBIfam" id="TIGR00693">
    <property type="entry name" value="thiE"/>
    <property type="match status" value="1"/>
</dbReference>
<evidence type="ECO:0000256" key="6">
    <source>
        <dbReference type="ARBA" id="ARBA00047334"/>
    </source>
</evidence>
<evidence type="ECO:0000256" key="8">
    <source>
        <dbReference type="ARBA" id="ARBA00047883"/>
    </source>
</evidence>
<dbReference type="InterPro" id="IPR013785">
    <property type="entry name" value="Aldolase_TIM"/>
</dbReference>
<feature type="binding site" evidence="9">
    <location>
        <begin position="140"/>
        <end position="142"/>
    </location>
    <ligand>
        <name>2-[(2R,5Z)-2-carboxy-4-methylthiazol-5(2H)-ylidene]ethyl phosphate</name>
        <dbReference type="ChEBI" id="CHEBI:62899"/>
    </ligand>
</feature>
<dbReference type="GO" id="GO:0000287">
    <property type="term" value="F:magnesium ion binding"/>
    <property type="evidence" value="ECO:0007669"/>
    <property type="project" value="UniProtKB-UniRule"/>
</dbReference>
<comment type="cofactor">
    <cofactor evidence="9">
        <name>Mg(2+)</name>
        <dbReference type="ChEBI" id="CHEBI:18420"/>
    </cofactor>
    <text evidence="9">Binds 1 Mg(2+) ion per subunit.</text>
</comment>
<evidence type="ECO:0000256" key="4">
    <source>
        <dbReference type="ARBA" id="ARBA00022842"/>
    </source>
</evidence>
<comment type="pathway">
    <text evidence="1 9 11">Cofactor biosynthesis; thiamine diphosphate biosynthesis; thiamine phosphate from 4-amino-2-methyl-5-diphosphomethylpyrimidine and 4-methyl-5-(2-phosphoethyl)-thiazole: step 1/1.</text>
</comment>
<dbReference type="GO" id="GO:0009229">
    <property type="term" value="P:thiamine diphosphate biosynthetic process"/>
    <property type="evidence" value="ECO:0007669"/>
    <property type="project" value="UniProtKB-UniRule"/>
</dbReference>